<dbReference type="PIRSF" id="PIRSF000428">
    <property type="entry name" value="P_Ac_trans"/>
    <property type="match status" value="1"/>
</dbReference>
<evidence type="ECO:0000256" key="3">
    <source>
        <dbReference type="ARBA" id="ARBA00023315"/>
    </source>
</evidence>
<reference evidence="5 6" key="1">
    <citation type="submission" date="2020-08" db="EMBL/GenBank/DDBJ databases">
        <title>Genomic Encyclopedia of Type Strains, Phase III (KMG-III): the genomes of soil and plant-associated and newly described type strains.</title>
        <authorList>
            <person name="Whitman W."/>
        </authorList>
    </citation>
    <scope>NUCLEOTIDE SEQUENCE [LARGE SCALE GENOMIC DNA]</scope>
    <source>
        <strain evidence="5 6">CECT 8075</strain>
    </source>
</reference>
<keyword evidence="2" id="KW-0808">Transferase</keyword>
<evidence type="ECO:0000256" key="2">
    <source>
        <dbReference type="ARBA" id="ARBA00022679"/>
    </source>
</evidence>
<gene>
    <name evidence="5" type="ORF">FHS27_006218</name>
</gene>
<name>A0A7W5E532_9BACT</name>
<dbReference type="SUPFAM" id="SSF53659">
    <property type="entry name" value="Isocitrate/Isopropylmalate dehydrogenase-like"/>
    <property type="match status" value="1"/>
</dbReference>
<dbReference type="Pfam" id="PF01515">
    <property type="entry name" value="PTA_PTB"/>
    <property type="match status" value="1"/>
</dbReference>
<dbReference type="AlphaFoldDB" id="A0A7W5E532"/>
<proteinExistence type="inferred from homology"/>
<keyword evidence="3" id="KW-0012">Acyltransferase</keyword>
<dbReference type="PANTHER" id="PTHR43356">
    <property type="entry name" value="PHOSPHATE ACETYLTRANSFERASE"/>
    <property type="match status" value="1"/>
</dbReference>
<comment type="similarity">
    <text evidence="1">Belongs to the phosphate acetyltransferase and butyryltransferase family.</text>
</comment>
<dbReference type="EMBL" id="JACHXU010000036">
    <property type="protein sequence ID" value="MBB3210371.1"/>
    <property type="molecule type" value="Genomic_DNA"/>
</dbReference>
<evidence type="ECO:0000313" key="5">
    <source>
        <dbReference type="EMBL" id="MBB3210371.1"/>
    </source>
</evidence>
<organism evidence="5 6">
    <name type="scientific">Aporhodopirellula rubra</name>
    <dbReference type="NCBI Taxonomy" id="980271"/>
    <lineage>
        <taxon>Bacteria</taxon>
        <taxon>Pseudomonadati</taxon>
        <taxon>Planctomycetota</taxon>
        <taxon>Planctomycetia</taxon>
        <taxon>Pirellulales</taxon>
        <taxon>Pirellulaceae</taxon>
        <taxon>Aporhodopirellula</taxon>
    </lineage>
</organism>
<dbReference type="Gene3D" id="3.40.718.10">
    <property type="entry name" value="Isopropylmalate Dehydrogenase"/>
    <property type="match status" value="1"/>
</dbReference>
<sequence>MSLLTFDQLFDRADSEMAAMSVAVAGGDDSTVLHALAETTRRHWTRPILCGPADRIEDMARTENVSLANFKVVDSDQPAVSAVELVRRGEASLLMKGQIATPDLMRAVLKSDTGLRTGRTICQIVMMEVPKDRRHFLLADTGITIEPSVDQVLQIVESTAALARSLGCTTPRIAIMAASEKVTDAMPETRLAERIRAALPESLPLQIQGPLSFDLAYSRVAGEKKKLSGDAIGAADAMVFPSLLAANLTVKAIMYTADCRFGGLLAGAACPIVFMSRADDTETRIRSLALAISQASTRQAVA</sequence>
<evidence type="ECO:0000256" key="1">
    <source>
        <dbReference type="ARBA" id="ARBA00005656"/>
    </source>
</evidence>
<protein>
    <submittedName>
        <fullName evidence="5">Phosphotransacetylase</fullName>
    </submittedName>
</protein>
<dbReference type="InterPro" id="IPR012147">
    <property type="entry name" value="P_Ac_Bu_trans"/>
</dbReference>
<accession>A0A7W5E532</accession>
<dbReference type="RefSeq" id="WP_184309628.1">
    <property type="nucleotide sequence ID" value="NZ_JACHXU010000036.1"/>
</dbReference>
<evidence type="ECO:0000313" key="6">
    <source>
        <dbReference type="Proteomes" id="UP000536179"/>
    </source>
</evidence>
<dbReference type="InterPro" id="IPR002505">
    <property type="entry name" value="PTA_PTB"/>
</dbReference>
<keyword evidence="6" id="KW-1185">Reference proteome</keyword>
<comment type="caution">
    <text evidence="5">The sequence shown here is derived from an EMBL/GenBank/DDBJ whole genome shotgun (WGS) entry which is preliminary data.</text>
</comment>
<dbReference type="PANTHER" id="PTHR43356:SF2">
    <property type="entry name" value="PHOSPHATE ACETYLTRANSFERASE"/>
    <property type="match status" value="1"/>
</dbReference>
<dbReference type="GO" id="GO:0016746">
    <property type="term" value="F:acyltransferase activity"/>
    <property type="evidence" value="ECO:0007669"/>
    <property type="project" value="UniProtKB-KW"/>
</dbReference>
<dbReference type="Proteomes" id="UP000536179">
    <property type="component" value="Unassembled WGS sequence"/>
</dbReference>
<evidence type="ECO:0000259" key="4">
    <source>
        <dbReference type="Pfam" id="PF01515"/>
    </source>
</evidence>
<dbReference type="InterPro" id="IPR050500">
    <property type="entry name" value="Phos_Acetyltrans/Butyryltrans"/>
</dbReference>
<feature type="domain" description="Phosphate acetyl/butaryl transferase" evidence="4">
    <location>
        <begin position="78"/>
        <end position="291"/>
    </location>
</feature>